<evidence type="ECO:0000256" key="2">
    <source>
        <dbReference type="ARBA" id="ARBA00023012"/>
    </source>
</evidence>
<dbReference type="PROSITE" id="PS50110">
    <property type="entry name" value="RESPONSE_REGULATORY"/>
    <property type="match status" value="1"/>
</dbReference>
<dbReference type="InterPro" id="IPR001789">
    <property type="entry name" value="Sig_transdc_resp-reg_receiver"/>
</dbReference>
<dbReference type="Pfam" id="PF00072">
    <property type="entry name" value="Response_reg"/>
    <property type="match status" value="1"/>
</dbReference>
<keyword evidence="1 3" id="KW-0597">Phosphoprotein</keyword>
<feature type="modified residue" description="4-aspartylphosphate" evidence="3">
    <location>
        <position position="61"/>
    </location>
</feature>
<reference evidence="5 6" key="1">
    <citation type="submission" date="2016-03" db="EMBL/GenBank/DDBJ databases">
        <authorList>
            <person name="Ploux O."/>
        </authorList>
    </citation>
    <scope>NUCLEOTIDE SEQUENCE [LARGE SCALE GENOMIC DNA]</scope>
    <source>
        <strain evidence="5 6">BER2</strain>
    </source>
</reference>
<keyword evidence="2" id="KW-0902">Two-component regulatory system</keyword>
<dbReference type="EMBL" id="LUKF01000003">
    <property type="protein sequence ID" value="KYG70047.1"/>
    <property type="molecule type" value="Genomic_DNA"/>
</dbReference>
<evidence type="ECO:0000313" key="6">
    <source>
        <dbReference type="Proteomes" id="UP000075391"/>
    </source>
</evidence>
<evidence type="ECO:0000313" key="5">
    <source>
        <dbReference type="EMBL" id="KYG70047.1"/>
    </source>
</evidence>
<gene>
    <name evidence="5" type="ORF">AZI85_15255</name>
</gene>
<dbReference type="CDD" id="cd00156">
    <property type="entry name" value="REC"/>
    <property type="match status" value="1"/>
</dbReference>
<evidence type="ECO:0000256" key="1">
    <source>
        <dbReference type="ARBA" id="ARBA00022553"/>
    </source>
</evidence>
<evidence type="ECO:0000259" key="4">
    <source>
        <dbReference type="PROSITE" id="PS50110"/>
    </source>
</evidence>
<dbReference type="SMART" id="SM00448">
    <property type="entry name" value="REC"/>
    <property type="match status" value="1"/>
</dbReference>
<dbReference type="InterPro" id="IPR011006">
    <property type="entry name" value="CheY-like_superfamily"/>
</dbReference>
<proteinExistence type="predicted"/>
<dbReference type="Proteomes" id="UP000075391">
    <property type="component" value="Unassembled WGS sequence"/>
</dbReference>
<dbReference type="PANTHER" id="PTHR44591">
    <property type="entry name" value="STRESS RESPONSE REGULATOR PROTEIN 1"/>
    <property type="match status" value="1"/>
</dbReference>
<name>A0A150WU50_BDEBC</name>
<evidence type="ECO:0000256" key="3">
    <source>
        <dbReference type="PROSITE-ProRule" id="PRU00169"/>
    </source>
</evidence>
<dbReference type="OrthoDB" id="5293195at2"/>
<dbReference type="InterPro" id="IPR050595">
    <property type="entry name" value="Bact_response_regulator"/>
</dbReference>
<dbReference type="GO" id="GO:0000160">
    <property type="term" value="P:phosphorelay signal transduction system"/>
    <property type="evidence" value="ECO:0007669"/>
    <property type="project" value="UniProtKB-KW"/>
</dbReference>
<dbReference type="AlphaFoldDB" id="A0A150WU50"/>
<dbReference type="Gene3D" id="3.40.50.2300">
    <property type="match status" value="1"/>
</dbReference>
<accession>A0A150WU50</accession>
<organism evidence="5 6">
    <name type="scientific">Bdellovibrio bacteriovorus</name>
    <dbReference type="NCBI Taxonomy" id="959"/>
    <lineage>
        <taxon>Bacteria</taxon>
        <taxon>Pseudomonadati</taxon>
        <taxon>Bdellovibrionota</taxon>
        <taxon>Bdellovibrionia</taxon>
        <taxon>Bdellovibrionales</taxon>
        <taxon>Pseudobdellovibrionaceae</taxon>
        <taxon>Bdellovibrio</taxon>
    </lineage>
</organism>
<dbReference type="PANTHER" id="PTHR44591:SF14">
    <property type="entry name" value="PROTEIN PILG"/>
    <property type="match status" value="1"/>
</dbReference>
<feature type="domain" description="Response regulatory" evidence="4">
    <location>
        <begin position="12"/>
        <end position="126"/>
    </location>
</feature>
<protein>
    <submittedName>
        <fullName evidence="5">Transcriptional regulator</fullName>
    </submittedName>
</protein>
<dbReference type="RefSeq" id="WP_063242964.1">
    <property type="nucleotide sequence ID" value="NZ_LUKF01000003.1"/>
</dbReference>
<dbReference type="SUPFAM" id="SSF52172">
    <property type="entry name" value="CheY-like"/>
    <property type="match status" value="1"/>
</dbReference>
<comment type="caution">
    <text evidence="5">The sequence shown here is derived from an EMBL/GenBank/DDBJ whole genome shotgun (WGS) entry which is preliminary data.</text>
</comment>
<sequence>MATLDTLGKKGRLLIIDDESELREVLMALLEESVGEITQAANGLEGIDLLKTHQFDAVLSDEKMPKKSGLEVLKWMRENNLKIPFIIHTGYGQKEMVVEAQRLGVYAFIDKPWDERKLIRTVEEALRSGMEQQK</sequence>